<name>A0A2A6BYV0_PRIPA</name>
<protein>
    <submittedName>
        <fullName evidence="2">Uncharacterized protein</fullName>
    </submittedName>
</protein>
<evidence type="ECO:0000313" key="2">
    <source>
        <dbReference type="EnsemblMetazoa" id="PPA44954.1"/>
    </source>
</evidence>
<accession>A0A2A6BYV0</accession>
<feature type="region of interest" description="Disordered" evidence="1">
    <location>
        <begin position="15"/>
        <end position="81"/>
    </location>
</feature>
<evidence type="ECO:0000313" key="3">
    <source>
        <dbReference type="Proteomes" id="UP000005239"/>
    </source>
</evidence>
<evidence type="ECO:0000256" key="1">
    <source>
        <dbReference type="SAM" id="MobiDB-lite"/>
    </source>
</evidence>
<dbReference type="Proteomes" id="UP000005239">
    <property type="component" value="Unassembled WGS sequence"/>
</dbReference>
<organism evidence="2 3">
    <name type="scientific">Pristionchus pacificus</name>
    <name type="common">Parasitic nematode worm</name>
    <dbReference type="NCBI Taxonomy" id="54126"/>
    <lineage>
        <taxon>Eukaryota</taxon>
        <taxon>Metazoa</taxon>
        <taxon>Ecdysozoa</taxon>
        <taxon>Nematoda</taxon>
        <taxon>Chromadorea</taxon>
        <taxon>Rhabditida</taxon>
        <taxon>Rhabditina</taxon>
        <taxon>Diplogasteromorpha</taxon>
        <taxon>Diplogasteroidea</taxon>
        <taxon>Neodiplogasteridae</taxon>
        <taxon>Pristionchus</taxon>
    </lineage>
</organism>
<dbReference type="EnsemblMetazoa" id="PPA44954.1">
    <property type="protein sequence ID" value="PPA44954.1"/>
    <property type="gene ID" value="WBGene00283323"/>
</dbReference>
<reference evidence="2" key="2">
    <citation type="submission" date="2022-06" db="UniProtKB">
        <authorList>
            <consortium name="EnsemblMetazoa"/>
        </authorList>
    </citation>
    <scope>IDENTIFICATION</scope>
    <source>
        <strain evidence="2">PS312</strain>
    </source>
</reference>
<proteinExistence type="predicted"/>
<dbReference type="AlphaFoldDB" id="A0A2A6BYV0"/>
<accession>A0A8R1UZY4</accession>
<reference evidence="3" key="1">
    <citation type="journal article" date="2008" name="Nat. Genet.">
        <title>The Pristionchus pacificus genome provides a unique perspective on nematode lifestyle and parasitism.</title>
        <authorList>
            <person name="Dieterich C."/>
            <person name="Clifton S.W."/>
            <person name="Schuster L.N."/>
            <person name="Chinwalla A."/>
            <person name="Delehaunty K."/>
            <person name="Dinkelacker I."/>
            <person name="Fulton L."/>
            <person name="Fulton R."/>
            <person name="Godfrey J."/>
            <person name="Minx P."/>
            <person name="Mitreva M."/>
            <person name="Roeseler W."/>
            <person name="Tian H."/>
            <person name="Witte H."/>
            <person name="Yang S.P."/>
            <person name="Wilson R.K."/>
            <person name="Sommer R.J."/>
        </authorList>
    </citation>
    <scope>NUCLEOTIDE SEQUENCE [LARGE SCALE GENOMIC DNA]</scope>
    <source>
        <strain evidence="3">PS312</strain>
    </source>
</reference>
<sequence length="81" mass="9304">MNWNGKVKIVTVNTKERKEGGNGMEAGEGWTCNGISRRGKKEEEKTEGKEMEEQIEKGRRECFNGEKMGMDDPMKKNEIEH</sequence>
<feature type="compositionally biased region" description="Basic and acidic residues" evidence="1">
    <location>
        <begin position="40"/>
        <end position="81"/>
    </location>
</feature>
<gene>
    <name evidence="2" type="primary">WBGene00283323</name>
</gene>
<keyword evidence="3" id="KW-1185">Reference proteome</keyword>